<proteinExistence type="predicted"/>
<dbReference type="EMBL" id="CDPU01000001">
    <property type="protein sequence ID" value="CEO44848.1"/>
    <property type="molecule type" value="Genomic_DNA"/>
</dbReference>
<protein>
    <submittedName>
        <fullName evidence="1">Uncharacterized protein</fullName>
    </submittedName>
</protein>
<sequence length="246" mass="27813">MTDRETTPGPTHPLLLREIVAEVMKWIDIDYEFSHDVYSGKLDEYDEPEVLTTYGKNGVLARCCCVNRLWFNEAAPLLWAAPTQFTFAMDQTLSKVFNQLDASRRQMYASFVKEAVIAGVPPDEASKNDEPLKGLEFPKLESVDLPLAGWGESEYIPRIGNHQVKILVIDPSFDVYPDTYRVMQDEMGSILEQIPDIFPDLENVDIIDCCLAAPGDIEKCESRLPKLKYFNRGPVIVGNDYPASRT</sequence>
<gene>
    <name evidence="1" type="ORF">BN869_000000903_1</name>
</gene>
<dbReference type="AlphaFoldDB" id="A0A0B7JJ55"/>
<organism evidence="1">
    <name type="scientific">Bionectria ochroleuca</name>
    <name type="common">Gliocladium roseum</name>
    <dbReference type="NCBI Taxonomy" id="29856"/>
    <lineage>
        <taxon>Eukaryota</taxon>
        <taxon>Fungi</taxon>
        <taxon>Dikarya</taxon>
        <taxon>Ascomycota</taxon>
        <taxon>Pezizomycotina</taxon>
        <taxon>Sordariomycetes</taxon>
        <taxon>Hypocreomycetidae</taxon>
        <taxon>Hypocreales</taxon>
        <taxon>Bionectriaceae</taxon>
        <taxon>Clonostachys</taxon>
    </lineage>
</organism>
<accession>A0A0B7JJ55</accession>
<name>A0A0B7JJ55_BIOOC</name>
<evidence type="ECO:0000313" key="1">
    <source>
        <dbReference type="EMBL" id="CEO44848.1"/>
    </source>
</evidence>
<reference evidence="1" key="1">
    <citation type="submission" date="2015-01" db="EMBL/GenBank/DDBJ databases">
        <authorList>
            <person name="Durling Mikael"/>
        </authorList>
    </citation>
    <scope>NUCLEOTIDE SEQUENCE</scope>
</reference>